<keyword evidence="1" id="KW-0732">Signal</keyword>
<sequence length="464" mass="53033">MAGPHPNQTLFLLHLPTEILLQIIQELAPGHVMSIYNHPIMNFRQTCKECFDLCEPTFCSGFHTMTPLRSKEINLLLSARKNRHNYVKTLQIDADHCQDQEANFRTMMVCIADLPNLKDLSVWITKPWSAGSTSTGLTETTHFLKSTLVCQLESCVFAELQTCQIIYRDAAYEQNPFQLELLLKAPKLSSLTIRLTDLRGFRSVNPKKEGSSLRELILYDCQTDEQAIVTLLSWPSALRCMEFRAGFTDADTEFHVLQHLIRTLASYQPGLGTLKLKINWPALVESDRYRNAFDLRELTCLETLAFDVPVHTSGVYRAAYPTNVFDLLPTSIRTVSISSQRCISVDKLATALLGRAQPARSDPSLGPALHFWSDEPVENVKRPFRKHEQEEDDRRCLGIFLLMDCLRIPQVQYTIDCWPLRRTIRATTPARANDESETVSDSDGYRTEDTTVEWPYLEMKRVNR</sequence>
<evidence type="ECO:0008006" key="4">
    <source>
        <dbReference type="Google" id="ProtNLM"/>
    </source>
</evidence>
<feature type="chain" id="PRO_5041299722" description="F-box domain-containing protein" evidence="1">
    <location>
        <begin position="22"/>
        <end position="464"/>
    </location>
</feature>
<gene>
    <name evidence="2" type="ORF">H2200_013195</name>
</gene>
<name>A0AA38WWC5_9EURO</name>
<accession>A0AA38WWC5</accession>
<evidence type="ECO:0000313" key="3">
    <source>
        <dbReference type="Proteomes" id="UP001172673"/>
    </source>
</evidence>
<feature type="signal peptide" evidence="1">
    <location>
        <begin position="1"/>
        <end position="21"/>
    </location>
</feature>
<dbReference type="Proteomes" id="UP001172673">
    <property type="component" value="Unassembled WGS sequence"/>
</dbReference>
<evidence type="ECO:0000313" key="2">
    <source>
        <dbReference type="EMBL" id="KAJ9602340.1"/>
    </source>
</evidence>
<keyword evidence="3" id="KW-1185">Reference proteome</keyword>
<comment type="caution">
    <text evidence="2">The sequence shown here is derived from an EMBL/GenBank/DDBJ whole genome shotgun (WGS) entry which is preliminary data.</text>
</comment>
<dbReference type="EMBL" id="JAPDRK010000027">
    <property type="protein sequence ID" value="KAJ9602340.1"/>
    <property type="molecule type" value="Genomic_DNA"/>
</dbReference>
<dbReference type="AlphaFoldDB" id="A0AA38WWC5"/>
<organism evidence="2 3">
    <name type="scientific">Cladophialophora chaetospira</name>
    <dbReference type="NCBI Taxonomy" id="386627"/>
    <lineage>
        <taxon>Eukaryota</taxon>
        <taxon>Fungi</taxon>
        <taxon>Dikarya</taxon>
        <taxon>Ascomycota</taxon>
        <taxon>Pezizomycotina</taxon>
        <taxon>Eurotiomycetes</taxon>
        <taxon>Chaetothyriomycetidae</taxon>
        <taxon>Chaetothyriales</taxon>
        <taxon>Herpotrichiellaceae</taxon>
        <taxon>Cladophialophora</taxon>
    </lineage>
</organism>
<evidence type="ECO:0000256" key="1">
    <source>
        <dbReference type="SAM" id="SignalP"/>
    </source>
</evidence>
<protein>
    <recommendedName>
        <fullName evidence="4">F-box domain-containing protein</fullName>
    </recommendedName>
</protein>
<reference evidence="2" key="1">
    <citation type="submission" date="2022-10" db="EMBL/GenBank/DDBJ databases">
        <title>Culturing micro-colonial fungi from biological soil crusts in the Mojave desert and describing Neophaeococcomyces mojavensis, and introducing the new genera and species Taxawa tesnikishii.</title>
        <authorList>
            <person name="Kurbessoian T."/>
            <person name="Stajich J.E."/>
        </authorList>
    </citation>
    <scope>NUCLEOTIDE SEQUENCE</scope>
    <source>
        <strain evidence="2">TK_41</strain>
    </source>
</reference>
<proteinExistence type="predicted"/>